<feature type="transmembrane region" description="Helical" evidence="2">
    <location>
        <begin position="63"/>
        <end position="85"/>
    </location>
</feature>
<name>A0A3R7MFU5_PENVA</name>
<dbReference type="EMBL" id="QCYY01001110">
    <property type="protein sequence ID" value="ROT80546.1"/>
    <property type="molecule type" value="Genomic_DNA"/>
</dbReference>
<keyword evidence="2" id="KW-1133">Transmembrane helix</keyword>
<gene>
    <name evidence="3" type="ORF">C7M84_000710</name>
</gene>
<evidence type="ECO:0000313" key="4">
    <source>
        <dbReference type="Proteomes" id="UP000283509"/>
    </source>
</evidence>
<sequence length="230" mass="25864">MRPRNEMPLVPYEDSRSAYVPRYVKEAIAEMEFEPKMVDAPLQPLSTSTFERPHWFLMPVQGWFVLSIILAALVIVLAVLSGILYKSLRKQKRKVKKLVDPGLLVGPCIDPLKHERCQCRTLAPLVRSQTLLSRASVMSRASNREMTMRRSPSRHQGIINYDNAAQQMTTGFRSLPNPALMDRDQEKDNNLDSITTTHTQLEVEDTPPPLAPKRSSLTGANGGQEGRLGT</sequence>
<dbReference type="Proteomes" id="UP000283509">
    <property type="component" value="Unassembled WGS sequence"/>
</dbReference>
<keyword evidence="4" id="KW-1185">Reference proteome</keyword>
<organism evidence="3 4">
    <name type="scientific">Penaeus vannamei</name>
    <name type="common">Whiteleg shrimp</name>
    <name type="synonym">Litopenaeus vannamei</name>
    <dbReference type="NCBI Taxonomy" id="6689"/>
    <lineage>
        <taxon>Eukaryota</taxon>
        <taxon>Metazoa</taxon>
        <taxon>Ecdysozoa</taxon>
        <taxon>Arthropoda</taxon>
        <taxon>Crustacea</taxon>
        <taxon>Multicrustacea</taxon>
        <taxon>Malacostraca</taxon>
        <taxon>Eumalacostraca</taxon>
        <taxon>Eucarida</taxon>
        <taxon>Decapoda</taxon>
        <taxon>Dendrobranchiata</taxon>
        <taxon>Penaeoidea</taxon>
        <taxon>Penaeidae</taxon>
        <taxon>Penaeus</taxon>
    </lineage>
</organism>
<evidence type="ECO:0000256" key="1">
    <source>
        <dbReference type="SAM" id="MobiDB-lite"/>
    </source>
</evidence>
<comment type="caution">
    <text evidence="3">The sequence shown here is derived from an EMBL/GenBank/DDBJ whole genome shotgun (WGS) entry which is preliminary data.</text>
</comment>
<proteinExistence type="predicted"/>
<reference evidence="3 4" key="2">
    <citation type="submission" date="2019-01" db="EMBL/GenBank/DDBJ databases">
        <title>The decoding of complex shrimp genome reveals the adaptation for benthos swimmer, frequently molting mechanism and breeding impact on genome.</title>
        <authorList>
            <person name="Sun Y."/>
            <person name="Gao Y."/>
            <person name="Yu Y."/>
        </authorList>
    </citation>
    <scope>NUCLEOTIDE SEQUENCE [LARGE SCALE GENOMIC DNA]</scope>
    <source>
        <tissue evidence="3">Muscle</tissue>
    </source>
</reference>
<keyword evidence="2" id="KW-0472">Membrane</keyword>
<feature type="region of interest" description="Disordered" evidence="1">
    <location>
        <begin position="198"/>
        <end position="230"/>
    </location>
</feature>
<accession>A0A3R7MFU5</accession>
<reference evidence="3 4" key="1">
    <citation type="submission" date="2018-04" db="EMBL/GenBank/DDBJ databases">
        <authorList>
            <person name="Zhang X."/>
            <person name="Yuan J."/>
            <person name="Li F."/>
            <person name="Xiang J."/>
        </authorList>
    </citation>
    <scope>NUCLEOTIDE SEQUENCE [LARGE SCALE GENOMIC DNA]</scope>
    <source>
        <tissue evidence="3">Muscle</tissue>
    </source>
</reference>
<evidence type="ECO:0000256" key="2">
    <source>
        <dbReference type="SAM" id="Phobius"/>
    </source>
</evidence>
<evidence type="ECO:0000313" key="3">
    <source>
        <dbReference type="EMBL" id="ROT80546.1"/>
    </source>
</evidence>
<keyword evidence="2" id="KW-0812">Transmembrane</keyword>
<dbReference type="AlphaFoldDB" id="A0A3R7MFU5"/>
<protein>
    <submittedName>
        <fullName evidence="3">Uncharacterized protein</fullName>
    </submittedName>
</protein>
<feature type="compositionally biased region" description="Gly residues" evidence="1">
    <location>
        <begin position="220"/>
        <end position="230"/>
    </location>
</feature>